<proteinExistence type="predicted"/>
<sequence>MSDFDFTQTSSKQQEIAEKLGNRAIWTSVDNKVNERRRSDEEETNFLADVLERYGYSVRKETVYLRSILDKEHDKQFTPVKEHSIFPVVLRKKTFKNSNLIEAWGELSSTDQQGIINVKSKKESSEKKELVCPGTFGDNEMKPRYAVFTDGKRCDVSKLREKFKNLRQIARNLDKTGAHFQSGTIEITIREYSDGKVDFHPHINVLNTNSKKNLKGFRKRVNEQFKGKFWKDLGEISLKDIPKVARYITKIGNRHMSNAVKEDDISNDDGRIISVYELAERHPDIFISLYNQLHRQALVIWGNELKTFREFLSKWGHDVRKVRIINGRFINKFYRKSNRISLYEK</sequence>
<dbReference type="AlphaFoldDB" id="A0A7U7G6A6"/>
<evidence type="ECO:0000313" key="1">
    <source>
        <dbReference type="EMBL" id="CDG33926.1"/>
    </source>
</evidence>
<dbReference type="EMBL" id="CBLY010000006">
    <property type="protein sequence ID" value="CDG33926.1"/>
    <property type="molecule type" value="Genomic_DNA"/>
</dbReference>
<reference evidence="1 2" key="2">
    <citation type="journal article" date="2014" name="PLoS ONE">
        <title>Evolution of mitochondria reconstructed from the energy metabolism of living bacteria.</title>
        <authorList>
            <person name="Degli Esposti M."/>
            <person name="Chouaia B."/>
            <person name="Comandatore F."/>
            <person name="Crotti E."/>
            <person name="Sassera D."/>
            <person name="Lievens P.M."/>
            <person name="Daffonchio D."/>
            <person name="Bandi C."/>
        </authorList>
    </citation>
    <scope>NUCLEOTIDE SEQUENCE [LARGE SCALE GENOMIC DNA]</scope>
    <source>
        <strain evidence="2">AM169</strain>
    </source>
</reference>
<comment type="caution">
    <text evidence="1">The sequence shown here is derived from an EMBL/GenBank/DDBJ whole genome shotgun (WGS) entry which is preliminary data.</text>
</comment>
<gene>
    <name evidence="1" type="ORF">SACS_1188</name>
</gene>
<accession>A0A7U7G6A6</accession>
<evidence type="ECO:0000313" key="2">
    <source>
        <dbReference type="Proteomes" id="UP000027590"/>
    </source>
</evidence>
<dbReference type="RefSeq" id="WP_152332669.1">
    <property type="nucleotide sequence ID" value="NZ_CBLY010000006.1"/>
</dbReference>
<protein>
    <submittedName>
        <fullName evidence="1">Uncharacterized protein</fullName>
    </submittedName>
</protein>
<dbReference type="Proteomes" id="UP000027590">
    <property type="component" value="Unassembled WGS sequence"/>
</dbReference>
<reference evidence="1 2" key="1">
    <citation type="journal article" date="2014" name="Genome Biol. Evol.">
        <title>Acetic acid bacteria genomes reveal functional traits for adaptation to life in insect guts.</title>
        <authorList>
            <person name="Chouaia B."/>
            <person name="Gaiarsa S."/>
            <person name="Crotti E."/>
            <person name="Comandatore F."/>
            <person name="Degli Esposti M."/>
            <person name="Ricci I."/>
            <person name="Alma A."/>
            <person name="Favia G."/>
            <person name="Bandi C."/>
            <person name="Daffonchio D."/>
        </authorList>
    </citation>
    <scope>NUCLEOTIDE SEQUENCE [LARGE SCALE GENOMIC DNA]</scope>
    <source>
        <strain evidence="2">AM169</strain>
    </source>
</reference>
<organism evidence="1 2">
    <name type="scientific">Parasaccharibacter apium</name>
    <dbReference type="NCBI Taxonomy" id="1510841"/>
    <lineage>
        <taxon>Bacteria</taxon>
        <taxon>Pseudomonadati</taxon>
        <taxon>Pseudomonadota</taxon>
        <taxon>Alphaproteobacteria</taxon>
        <taxon>Acetobacterales</taxon>
        <taxon>Acetobacteraceae</taxon>
        <taxon>Parasaccharibacter</taxon>
    </lineage>
</organism>
<name>A0A7U7G6A6_9PROT</name>